<dbReference type="PROSITE" id="PS50222">
    <property type="entry name" value="EF_HAND_2"/>
    <property type="match status" value="2"/>
</dbReference>
<dbReference type="PANTHER" id="PTHR42687:SF1">
    <property type="entry name" value="L-THREONINE 3-DEHYDROGENASE, MITOCHONDRIAL"/>
    <property type="match status" value="1"/>
</dbReference>
<dbReference type="SUPFAM" id="SSF47473">
    <property type="entry name" value="EF-hand"/>
    <property type="match status" value="1"/>
</dbReference>
<organism evidence="3 4">
    <name type="scientific">Triparma retinervis</name>
    <dbReference type="NCBI Taxonomy" id="2557542"/>
    <lineage>
        <taxon>Eukaryota</taxon>
        <taxon>Sar</taxon>
        <taxon>Stramenopiles</taxon>
        <taxon>Ochrophyta</taxon>
        <taxon>Bolidophyceae</taxon>
        <taxon>Parmales</taxon>
        <taxon>Triparmaceae</taxon>
        <taxon>Triparma</taxon>
    </lineage>
</organism>
<reference evidence="3" key="1">
    <citation type="submission" date="2022-07" db="EMBL/GenBank/DDBJ databases">
        <title>Genome analysis of Parmales, a sister group of diatoms, reveals the evolutionary specialization of diatoms from phago-mixotrophs to photoautotrophs.</title>
        <authorList>
            <person name="Ban H."/>
            <person name="Sato S."/>
            <person name="Yoshikawa S."/>
            <person name="Kazumasa Y."/>
            <person name="Nakamura Y."/>
            <person name="Ichinomiya M."/>
            <person name="Saitoh K."/>
            <person name="Sato N."/>
            <person name="Blanc-Mathieu R."/>
            <person name="Endo H."/>
            <person name="Kuwata A."/>
            <person name="Ogata H."/>
        </authorList>
    </citation>
    <scope>NUCLEOTIDE SEQUENCE</scope>
</reference>
<evidence type="ECO:0000313" key="3">
    <source>
        <dbReference type="EMBL" id="GMI08061.1"/>
    </source>
</evidence>
<dbReference type="Pfam" id="PF01370">
    <property type="entry name" value="Epimerase"/>
    <property type="match status" value="1"/>
</dbReference>
<dbReference type="OrthoDB" id="16464at2759"/>
<evidence type="ECO:0000313" key="4">
    <source>
        <dbReference type="Proteomes" id="UP001165082"/>
    </source>
</evidence>
<dbReference type="InterPro" id="IPR002048">
    <property type="entry name" value="EF_hand_dom"/>
</dbReference>
<dbReference type="CDD" id="cd00051">
    <property type="entry name" value="EFh"/>
    <property type="match status" value="1"/>
</dbReference>
<comment type="similarity">
    <text evidence="1">Belongs to the NAD(P)-dependent epimerase/dehydratase family.</text>
</comment>
<feature type="domain" description="EF-hand" evidence="2">
    <location>
        <begin position="358"/>
        <end position="393"/>
    </location>
</feature>
<dbReference type="GO" id="GO:0005509">
    <property type="term" value="F:calcium ion binding"/>
    <property type="evidence" value="ECO:0007669"/>
    <property type="project" value="InterPro"/>
</dbReference>
<dbReference type="InterPro" id="IPR011992">
    <property type="entry name" value="EF-hand-dom_pair"/>
</dbReference>
<dbReference type="Gene3D" id="3.40.50.720">
    <property type="entry name" value="NAD(P)-binding Rossmann-like Domain"/>
    <property type="match status" value="1"/>
</dbReference>
<dbReference type="GO" id="GO:0008743">
    <property type="term" value="F:L-threonine 3-dehydrogenase activity"/>
    <property type="evidence" value="ECO:0007669"/>
    <property type="project" value="TreeGrafter"/>
</dbReference>
<keyword evidence="4" id="KW-1185">Reference proteome</keyword>
<dbReference type="GO" id="GO:0006567">
    <property type="term" value="P:L-threonine catabolic process"/>
    <property type="evidence" value="ECO:0007669"/>
    <property type="project" value="TreeGrafter"/>
</dbReference>
<gene>
    <name evidence="3" type="ORF">TrRE_jg5289</name>
</gene>
<dbReference type="InterPro" id="IPR036291">
    <property type="entry name" value="NAD(P)-bd_dom_sf"/>
</dbReference>
<feature type="domain" description="EF-hand" evidence="2">
    <location>
        <begin position="405"/>
        <end position="440"/>
    </location>
</feature>
<dbReference type="InterPro" id="IPR001509">
    <property type="entry name" value="Epimerase_deHydtase"/>
</dbReference>
<dbReference type="SUPFAM" id="SSF51735">
    <property type="entry name" value="NAD(P)-binding Rossmann-fold domains"/>
    <property type="match status" value="1"/>
</dbReference>
<dbReference type="Pfam" id="PF13499">
    <property type="entry name" value="EF-hand_7"/>
    <property type="match status" value="1"/>
</dbReference>
<accession>A0A9W7CKR2</accession>
<comment type="caution">
    <text evidence="3">The sequence shown here is derived from an EMBL/GenBank/DDBJ whole genome shotgun (WGS) entry which is preliminary data.</text>
</comment>
<dbReference type="Proteomes" id="UP001165082">
    <property type="component" value="Unassembled WGS sequence"/>
</dbReference>
<evidence type="ECO:0000259" key="2">
    <source>
        <dbReference type="PROSITE" id="PS50222"/>
    </source>
</evidence>
<dbReference type="EMBL" id="BRXZ01000243">
    <property type="protein sequence ID" value="GMI08061.1"/>
    <property type="molecule type" value="Genomic_DNA"/>
</dbReference>
<dbReference type="Gene3D" id="1.10.238.10">
    <property type="entry name" value="EF-hand"/>
    <property type="match status" value="1"/>
</dbReference>
<dbReference type="AlphaFoldDB" id="A0A9W7CKR2"/>
<protein>
    <recommendedName>
        <fullName evidence="2">EF-hand domain-containing protein</fullName>
    </recommendedName>
</protein>
<sequence>MLSPRSLTYALRLSSSASASRPLSTKSNGSTLIIGAAGAVGKRLCAALSESGHRVIATDRMEELPDTLKKIVDTTVGSIDVTDPGRLRRLFREHADENTTVWNLAAPLSVETAMDPAVAEAVTIGGMENVIEAMQQVGARKICFTDSIGSFGAEAPRSGATARWLTENPTQDPGSDYGLQKRGCRELMAKFAAEKGGDPRFAVLPGVLHSEPIWGNGTTEYALDALLAAPHQATKHGLPTGDAFVCPVDPDVRMPMVFVDDLMRGLVALQEADEAKLNEPQNGYCIPGLSFTPNELFAEIRKHHPGFGFRVELDENMNKFANLWPDELATDESMRDLGYEPKIGLSDMVANVLSGHETRNELTAKAFKAMDIEQDGKLDRLELEYYVKKYHLATGREDYSNGRVRADIVVDKLMEELDTDKDGIVDWFQFSEWNRNNSIEKIRPAETQAPWCLLCLPLYSSGGWPISFPSAMTEKMLELLHDFCSDDKAHETNDTVMEKATMVKSQESVALKKLLEARNAHYSVFPVVDDKGALLGLVPGLVLKKNPQGGMMTRRPP</sequence>
<proteinExistence type="inferred from homology"/>
<dbReference type="PANTHER" id="PTHR42687">
    <property type="entry name" value="L-THREONINE 3-DEHYDROGENASE"/>
    <property type="match status" value="1"/>
</dbReference>
<evidence type="ECO:0000256" key="1">
    <source>
        <dbReference type="ARBA" id="ARBA00007637"/>
    </source>
</evidence>
<dbReference type="InterPro" id="IPR051225">
    <property type="entry name" value="NAD(P)_epim/dehydratase"/>
</dbReference>
<name>A0A9W7CKR2_9STRA</name>